<dbReference type="EMBL" id="CAJNOQ010001064">
    <property type="protein sequence ID" value="CAF0864899.1"/>
    <property type="molecule type" value="Genomic_DNA"/>
</dbReference>
<dbReference type="GO" id="GO:0016126">
    <property type="term" value="P:sterol biosynthetic process"/>
    <property type="evidence" value="ECO:0007669"/>
    <property type="project" value="InterPro"/>
</dbReference>
<evidence type="ECO:0000313" key="10">
    <source>
        <dbReference type="EMBL" id="CAF4211484.1"/>
    </source>
</evidence>
<organism evidence="7 11">
    <name type="scientific">Didymodactylos carnosus</name>
    <dbReference type="NCBI Taxonomy" id="1234261"/>
    <lineage>
        <taxon>Eukaryota</taxon>
        <taxon>Metazoa</taxon>
        <taxon>Spiralia</taxon>
        <taxon>Gnathifera</taxon>
        <taxon>Rotifera</taxon>
        <taxon>Eurotatoria</taxon>
        <taxon>Bdelloidea</taxon>
        <taxon>Philodinida</taxon>
        <taxon>Philodinidae</taxon>
        <taxon>Didymodactylos</taxon>
    </lineage>
</organism>
<dbReference type="Proteomes" id="UP000663829">
    <property type="component" value="Unassembled WGS sequence"/>
</dbReference>
<sequence length="234" mass="27817">MYLYLVGGTILELNLLMFAGHYYEVNGHLTNNLIVYVILFTFFLCEYFWHEYVHLYTFDFVAEAVGFKLTWGCLVFYPFFYPIGIWAIAEQNIPCQIRSNFVLFSVVALFVIGWCLSRGANNQKYLFKTKPKANYLFNLIQPKTINNKLLCSGFWSLSRHINYLGDTLMACSLALLCFIDCSSKTYLPWLYPMYYVLLFIFRERADNKICQKKYGYDWKEYCQRVPYRIIPFIY</sequence>
<feature type="transmembrane region" description="Helical" evidence="6">
    <location>
        <begin position="6"/>
        <end position="23"/>
    </location>
</feature>
<keyword evidence="3 6" id="KW-0812">Transmembrane</keyword>
<accession>A0A813XGE9</accession>
<evidence type="ECO:0000313" key="7">
    <source>
        <dbReference type="EMBL" id="CAF0864899.1"/>
    </source>
</evidence>
<gene>
    <name evidence="7" type="ORF">GPM918_LOCUS6784</name>
    <name evidence="8" type="ORF">OVA965_LOCUS33197</name>
    <name evidence="9" type="ORF">SRO942_LOCUS6784</name>
    <name evidence="10" type="ORF">TMI583_LOCUS34077</name>
</gene>
<comment type="subcellular location">
    <subcellularLocation>
        <location evidence="1">Membrane</location>
        <topology evidence="1">Multi-pass membrane protein</topology>
    </subcellularLocation>
</comment>
<keyword evidence="11" id="KW-1185">Reference proteome</keyword>
<dbReference type="EMBL" id="CAJNOK010026621">
    <property type="protein sequence ID" value="CAF1405909.1"/>
    <property type="molecule type" value="Genomic_DNA"/>
</dbReference>
<evidence type="ECO:0000313" key="8">
    <source>
        <dbReference type="EMBL" id="CAF1405909.1"/>
    </source>
</evidence>
<dbReference type="GO" id="GO:0005637">
    <property type="term" value="C:nuclear inner membrane"/>
    <property type="evidence" value="ECO:0007669"/>
    <property type="project" value="TreeGrafter"/>
</dbReference>
<feature type="transmembrane region" description="Helical" evidence="6">
    <location>
        <begin position="186"/>
        <end position="202"/>
    </location>
</feature>
<dbReference type="Pfam" id="PF01222">
    <property type="entry name" value="ERG4_ERG24"/>
    <property type="match status" value="1"/>
</dbReference>
<feature type="transmembrane region" description="Helical" evidence="6">
    <location>
        <begin position="30"/>
        <end position="49"/>
    </location>
</feature>
<evidence type="ECO:0000256" key="4">
    <source>
        <dbReference type="ARBA" id="ARBA00022989"/>
    </source>
</evidence>
<feature type="transmembrane region" description="Helical" evidence="6">
    <location>
        <begin position="101"/>
        <end position="120"/>
    </location>
</feature>
<evidence type="ECO:0000256" key="2">
    <source>
        <dbReference type="ARBA" id="ARBA00005402"/>
    </source>
</evidence>
<comment type="similarity">
    <text evidence="2">Belongs to the ERG4/ERG24 family.</text>
</comment>
<dbReference type="Proteomes" id="UP000682733">
    <property type="component" value="Unassembled WGS sequence"/>
</dbReference>
<protein>
    <submittedName>
        <fullName evidence="7">Uncharacterized protein</fullName>
    </submittedName>
</protein>
<evidence type="ECO:0000256" key="1">
    <source>
        <dbReference type="ARBA" id="ARBA00004141"/>
    </source>
</evidence>
<comment type="caution">
    <text evidence="7">The sequence shown here is derived from an EMBL/GenBank/DDBJ whole genome shotgun (WGS) entry which is preliminary data.</text>
</comment>
<dbReference type="EMBL" id="CAJOBC010001064">
    <property type="protein sequence ID" value="CAF3652421.1"/>
    <property type="molecule type" value="Genomic_DNA"/>
</dbReference>
<feature type="transmembrane region" description="Helical" evidence="6">
    <location>
        <begin position="69"/>
        <end position="89"/>
    </location>
</feature>
<dbReference type="Proteomes" id="UP000681722">
    <property type="component" value="Unassembled WGS sequence"/>
</dbReference>
<dbReference type="GO" id="GO:0005789">
    <property type="term" value="C:endoplasmic reticulum membrane"/>
    <property type="evidence" value="ECO:0007669"/>
    <property type="project" value="TreeGrafter"/>
</dbReference>
<dbReference type="GO" id="GO:0050613">
    <property type="term" value="F:Delta14-sterol reductase activity"/>
    <property type="evidence" value="ECO:0007669"/>
    <property type="project" value="TreeGrafter"/>
</dbReference>
<dbReference type="PANTHER" id="PTHR21257">
    <property type="entry name" value="DELTA(14)-STEROL REDUCTASE"/>
    <property type="match status" value="1"/>
</dbReference>
<evidence type="ECO:0000256" key="3">
    <source>
        <dbReference type="ARBA" id="ARBA00022692"/>
    </source>
</evidence>
<keyword evidence="4 6" id="KW-1133">Transmembrane helix</keyword>
<dbReference type="InterPro" id="IPR001171">
    <property type="entry name" value="ERG24_DHCR-like"/>
</dbReference>
<evidence type="ECO:0000256" key="5">
    <source>
        <dbReference type="ARBA" id="ARBA00023136"/>
    </source>
</evidence>
<dbReference type="Gene3D" id="1.20.120.1630">
    <property type="match status" value="1"/>
</dbReference>
<dbReference type="Proteomes" id="UP000677228">
    <property type="component" value="Unassembled WGS sequence"/>
</dbReference>
<proteinExistence type="inferred from homology"/>
<evidence type="ECO:0000256" key="6">
    <source>
        <dbReference type="SAM" id="Phobius"/>
    </source>
</evidence>
<evidence type="ECO:0000313" key="9">
    <source>
        <dbReference type="EMBL" id="CAF3652421.1"/>
    </source>
</evidence>
<name>A0A813XGE9_9BILA</name>
<evidence type="ECO:0000313" key="11">
    <source>
        <dbReference type="Proteomes" id="UP000663829"/>
    </source>
</evidence>
<dbReference type="AlphaFoldDB" id="A0A813XGE9"/>
<reference evidence="7" key="1">
    <citation type="submission" date="2021-02" db="EMBL/GenBank/DDBJ databases">
        <authorList>
            <person name="Nowell W R."/>
        </authorList>
    </citation>
    <scope>NUCLEOTIDE SEQUENCE</scope>
</reference>
<dbReference type="PANTHER" id="PTHR21257:SF52">
    <property type="entry name" value="DELTA(14)-STEROL REDUCTASE TM7SF2"/>
    <property type="match status" value="1"/>
</dbReference>
<dbReference type="EMBL" id="CAJOBA010048359">
    <property type="protein sequence ID" value="CAF4211484.1"/>
    <property type="molecule type" value="Genomic_DNA"/>
</dbReference>
<dbReference type="OrthoDB" id="5326588at2759"/>
<keyword evidence="5 6" id="KW-0472">Membrane</keyword>